<dbReference type="Proteomes" id="UP000887577">
    <property type="component" value="Unplaced"/>
</dbReference>
<proteinExistence type="predicted"/>
<name>A0A914Z147_9BILA</name>
<dbReference type="InterPro" id="IPR011009">
    <property type="entry name" value="Kinase-like_dom_sf"/>
</dbReference>
<dbReference type="AlphaFoldDB" id="A0A914Z147"/>
<dbReference type="WBParaSite" id="PSU_v2.g3996.t1">
    <property type="protein sequence ID" value="PSU_v2.g3996.t1"/>
    <property type="gene ID" value="PSU_v2.g3996"/>
</dbReference>
<evidence type="ECO:0000313" key="2">
    <source>
        <dbReference type="WBParaSite" id="PSU_v2.g3996.t1"/>
    </source>
</evidence>
<protein>
    <submittedName>
        <fullName evidence="2">Protein kinase domain-containing protein</fullName>
    </submittedName>
</protein>
<evidence type="ECO:0000313" key="1">
    <source>
        <dbReference type="Proteomes" id="UP000887577"/>
    </source>
</evidence>
<dbReference type="Gene3D" id="3.30.200.20">
    <property type="entry name" value="Phosphorylase Kinase, domain 1"/>
    <property type="match status" value="1"/>
</dbReference>
<accession>A0A914Z147</accession>
<sequence length="94" mass="10323">MSTPAPIVLNSGTNVKGFLIKRKLGEGACGTVYLVHSIKNDKIRGAMKVEPQMKSKEDEILKMEVFVLRKIQSSNHACRLMASGKHTGFSFVTS</sequence>
<dbReference type="SUPFAM" id="SSF56112">
    <property type="entry name" value="Protein kinase-like (PK-like)"/>
    <property type="match status" value="1"/>
</dbReference>
<reference evidence="2" key="1">
    <citation type="submission" date="2022-11" db="UniProtKB">
        <authorList>
            <consortium name="WormBaseParasite"/>
        </authorList>
    </citation>
    <scope>IDENTIFICATION</scope>
</reference>
<organism evidence="1 2">
    <name type="scientific">Panagrolaimus superbus</name>
    <dbReference type="NCBI Taxonomy" id="310955"/>
    <lineage>
        <taxon>Eukaryota</taxon>
        <taxon>Metazoa</taxon>
        <taxon>Ecdysozoa</taxon>
        <taxon>Nematoda</taxon>
        <taxon>Chromadorea</taxon>
        <taxon>Rhabditida</taxon>
        <taxon>Tylenchina</taxon>
        <taxon>Panagrolaimomorpha</taxon>
        <taxon>Panagrolaimoidea</taxon>
        <taxon>Panagrolaimidae</taxon>
        <taxon>Panagrolaimus</taxon>
    </lineage>
</organism>
<keyword evidence="1" id="KW-1185">Reference proteome</keyword>